<dbReference type="RefSeq" id="WP_093248738.1">
    <property type="nucleotide sequence ID" value="NZ_FNGP01000001.1"/>
</dbReference>
<dbReference type="AlphaFoldDB" id="A0A1G9HX20"/>
<accession>A0A1G9HX20</accession>
<dbReference type="Pfam" id="PF04978">
    <property type="entry name" value="MST"/>
    <property type="match status" value="1"/>
</dbReference>
<dbReference type="SUPFAM" id="SSF109854">
    <property type="entry name" value="DinB/YfiT-like putative metalloenzymes"/>
    <property type="match status" value="1"/>
</dbReference>
<dbReference type="EMBL" id="FNGP01000001">
    <property type="protein sequence ID" value="SDL17375.1"/>
    <property type="molecule type" value="Genomic_DNA"/>
</dbReference>
<dbReference type="Proteomes" id="UP000199475">
    <property type="component" value="Unassembled WGS sequence"/>
</dbReference>
<organism evidence="1 2">
    <name type="scientific">Tessaracoccus oleiagri</name>
    <dbReference type="NCBI Taxonomy" id="686624"/>
    <lineage>
        <taxon>Bacteria</taxon>
        <taxon>Bacillati</taxon>
        <taxon>Actinomycetota</taxon>
        <taxon>Actinomycetes</taxon>
        <taxon>Propionibacteriales</taxon>
        <taxon>Propionibacteriaceae</taxon>
        <taxon>Tessaracoccus</taxon>
    </lineage>
</organism>
<dbReference type="STRING" id="686624.SAMN04488242_0579"/>
<sequence length="168" mass="19459">MDDHRPEPPPRGDERATLLGFLDFLRATIEFKLEDLDDEQVRRPSVPPSTMTLLGLVKHLTAVERHWFQYVFLGDDVPPSWDREDPDADWRIEPHETTAGILDAYRAQAEISNGIAREHDLDEPQRRTLHHHDVVRLRWILTHMIEETGRHAGHADLLREAIDGRTGE</sequence>
<dbReference type="InterPro" id="IPR034660">
    <property type="entry name" value="DinB/YfiT-like"/>
</dbReference>
<gene>
    <name evidence="1" type="ORF">SAMN04488242_0579</name>
</gene>
<evidence type="ECO:0000313" key="1">
    <source>
        <dbReference type="EMBL" id="SDL17375.1"/>
    </source>
</evidence>
<dbReference type="Gene3D" id="1.20.120.450">
    <property type="entry name" value="dinb family like domain"/>
    <property type="match status" value="1"/>
</dbReference>
<evidence type="ECO:0000313" key="2">
    <source>
        <dbReference type="Proteomes" id="UP000199475"/>
    </source>
</evidence>
<protein>
    <recommendedName>
        <fullName evidence="3">DinB family protein</fullName>
    </recommendedName>
</protein>
<reference evidence="1 2" key="1">
    <citation type="submission" date="2016-10" db="EMBL/GenBank/DDBJ databases">
        <authorList>
            <person name="de Groot N.N."/>
        </authorList>
    </citation>
    <scope>NUCLEOTIDE SEQUENCE [LARGE SCALE GENOMIC DNA]</scope>
    <source>
        <strain evidence="1 2">CGMCC 1.9159</strain>
    </source>
</reference>
<keyword evidence="2" id="KW-1185">Reference proteome</keyword>
<dbReference type="InterPro" id="IPR007061">
    <property type="entry name" value="MST-like"/>
</dbReference>
<dbReference type="OrthoDB" id="4548523at2"/>
<evidence type="ECO:0008006" key="3">
    <source>
        <dbReference type="Google" id="ProtNLM"/>
    </source>
</evidence>
<name>A0A1G9HX20_9ACTN</name>
<proteinExistence type="predicted"/>